<comment type="caution">
    <text evidence="3">The sequence shown here is derived from an EMBL/GenBank/DDBJ whole genome shotgun (WGS) entry which is preliminary data.</text>
</comment>
<dbReference type="PANTHER" id="PTHR42733:SF2">
    <property type="entry name" value="DJ-1_THIJ_PFPI FAMILY PROTEIN"/>
    <property type="match status" value="1"/>
</dbReference>
<evidence type="ECO:0000256" key="1">
    <source>
        <dbReference type="ARBA" id="ARBA00008542"/>
    </source>
</evidence>
<dbReference type="InterPro" id="IPR002818">
    <property type="entry name" value="DJ-1/PfpI"/>
</dbReference>
<evidence type="ECO:0000313" key="3">
    <source>
        <dbReference type="EMBL" id="SFK45752.1"/>
    </source>
</evidence>
<evidence type="ECO:0000313" key="4">
    <source>
        <dbReference type="Proteomes" id="UP000199598"/>
    </source>
</evidence>
<gene>
    <name evidence="3" type="ORF">SAMN04488518_105180</name>
</gene>
<name>A0A1I3ZNT7_9HYPH</name>
<dbReference type="Proteomes" id="UP000199598">
    <property type="component" value="Unassembled WGS sequence"/>
</dbReference>
<dbReference type="InterPro" id="IPR029062">
    <property type="entry name" value="Class_I_gatase-like"/>
</dbReference>
<sequence length="214" mass="23926">MKLKILLITGDFGEDYEVIVPFMLLKAIGYEVHVACPKKREGETVASSIHDINKDYQTVTEWEGHRININVSLERLNPADYIALVLPGGRSCEYLRTYPIVRDVTSHFIKENKPIASICRGVQILLATGLLKGKTMTGNFVCQTEVQMSGNTYEKLGYEGVVVDGNIVYGVEWHGLWTWMQAFMEKLGVIIDLPPKAGRVKPTPGEGYTYKSLG</sequence>
<dbReference type="EMBL" id="FOSK01000005">
    <property type="protein sequence ID" value="SFK45752.1"/>
    <property type="molecule type" value="Genomic_DNA"/>
</dbReference>
<keyword evidence="3" id="KW-0645">Protease</keyword>
<proteinExistence type="inferred from homology"/>
<dbReference type="Gene3D" id="3.40.50.880">
    <property type="match status" value="1"/>
</dbReference>
<dbReference type="PANTHER" id="PTHR42733">
    <property type="entry name" value="DJ-1 PROTEIN"/>
    <property type="match status" value="1"/>
</dbReference>
<dbReference type="Pfam" id="PF01965">
    <property type="entry name" value="DJ-1_PfpI"/>
    <property type="match status" value="1"/>
</dbReference>
<dbReference type="GO" id="GO:0008233">
    <property type="term" value="F:peptidase activity"/>
    <property type="evidence" value="ECO:0007669"/>
    <property type="project" value="UniProtKB-KW"/>
</dbReference>
<comment type="similarity">
    <text evidence="1">Belongs to the peptidase C56 family.</text>
</comment>
<keyword evidence="3" id="KW-0378">Hydrolase</keyword>
<dbReference type="GO" id="GO:0006508">
    <property type="term" value="P:proteolysis"/>
    <property type="evidence" value="ECO:0007669"/>
    <property type="project" value="UniProtKB-KW"/>
</dbReference>
<feature type="domain" description="DJ-1/PfpI" evidence="2">
    <location>
        <begin position="4"/>
        <end position="185"/>
    </location>
</feature>
<dbReference type="InterPro" id="IPR006286">
    <property type="entry name" value="C56_PfpI-like"/>
</dbReference>
<dbReference type="SUPFAM" id="SSF52317">
    <property type="entry name" value="Class I glutamine amidotransferase-like"/>
    <property type="match status" value="1"/>
</dbReference>
<organism evidence="3 4">
    <name type="scientific">Pseudovibrio ascidiaceicola</name>
    <dbReference type="NCBI Taxonomy" id="285279"/>
    <lineage>
        <taxon>Bacteria</taxon>
        <taxon>Pseudomonadati</taxon>
        <taxon>Pseudomonadota</taxon>
        <taxon>Alphaproteobacteria</taxon>
        <taxon>Hyphomicrobiales</taxon>
        <taxon>Stappiaceae</taxon>
        <taxon>Pseudovibrio</taxon>
    </lineage>
</organism>
<accession>A0A1I3ZNT7</accession>
<dbReference type="CDD" id="cd03169">
    <property type="entry name" value="GATase1_PfpI_1"/>
    <property type="match status" value="1"/>
</dbReference>
<dbReference type="RefSeq" id="WP_093519442.1">
    <property type="nucleotide sequence ID" value="NZ_FOSK01000005.1"/>
</dbReference>
<keyword evidence="4" id="KW-1185">Reference proteome</keyword>
<protein>
    <submittedName>
        <fullName evidence="3">Protease I</fullName>
    </submittedName>
</protein>
<evidence type="ECO:0000259" key="2">
    <source>
        <dbReference type="Pfam" id="PF01965"/>
    </source>
</evidence>
<reference evidence="3 4" key="1">
    <citation type="submission" date="2016-10" db="EMBL/GenBank/DDBJ databases">
        <authorList>
            <person name="Varghese N."/>
            <person name="Submissions S."/>
        </authorList>
    </citation>
    <scope>NUCLEOTIDE SEQUENCE [LARGE SCALE GENOMIC DNA]</scope>
    <source>
        <strain evidence="3 4">DSM 16392</strain>
    </source>
</reference>